<dbReference type="EMBL" id="PRLP01000057">
    <property type="protein sequence ID" value="PPC76129.1"/>
    <property type="molecule type" value="Genomic_DNA"/>
</dbReference>
<keyword evidence="6" id="KW-0560">Oxidoreductase</keyword>
<keyword evidence="4" id="KW-0479">Metal-binding</keyword>
<dbReference type="CDD" id="cd06214">
    <property type="entry name" value="PA_degradation_oxidoreductase_like"/>
    <property type="match status" value="1"/>
</dbReference>
<gene>
    <name evidence="11" type="primary">paaK</name>
    <name evidence="11" type="ORF">C4K68_17225</name>
</gene>
<dbReference type="SUPFAM" id="SSF54292">
    <property type="entry name" value="2Fe-2S ferredoxin-like"/>
    <property type="match status" value="1"/>
</dbReference>
<dbReference type="InterPro" id="IPR017938">
    <property type="entry name" value="Riboflavin_synthase-like_b-brl"/>
</dbReference>
<dbReference type="PROSITE" id="PS51085">
    <property type="entry name" value="2FE2S_FER_2"/>
    <property type="match status" value="1"/>
</dbReference>
<dbReference type="InterPro" id="IPR017927">
    <property type="entry name" value="FAD-bd_FR_type"/>
</dbReference>
<evidence type="ECO:0000256" key="8">
    <source>
        <dbReference type="ARBA" id="ARBA00023014"/>
    </source>
</evidence>
<dbReference type="OrthoDB" id="544091at2"/>
<protein>
    <submittedName>
        <fullName evidence="11">Phenylacetate-CoA oxygenase/reductase subunit PaaK</fullName>
    </submittedName>
</protein>
<dbReference type="InterPro" id="IPR050415">
    <property type="entry name" value="MRET"/>
</dbReference>
<dbReference type="CDD" id="cd00207">
    <property type="entry name" value="fer2"/>
    <property type="match status" value="1"/>
</dbReference>
<dbReference type="PANTHER" id="PTHR47354:SF8">
    <property type="entry name" value="1,2-PHENYLACETYL-COA EPOXIDASE, SUBUNIT E"/>
    <property type="match status" value="1"/>
</dbReference>
<dbReference type="InterPro" id="IPR001041">
    <property type="entry name" value="2Fe-2S_ferredoxin-type"/>
</dbReference>
<evidence type="ECO:0000313" key="11">
    <source>
        <dbReference type="EMBL" id="PPC76129.1"/>
    </source>
</evidence>
<keyword evidence="8" id="KW-0411">Iron-sulfur</keyword>
<dbReference type="InterPro" id="IPR039261">
    <property type="entry name" value="FNR_nucleotide-bd"/>
</dbReference>
<dbReference type="Pfam" id="PF00111">
    <property type="entry name" value="Fer2"/>
    <property type="match status" value="1"/>
</dbReference>
<evidence type="ECO:0000256" key="1">
    <source>
        <dbReference type="ARBA" id="ARBA00001974"/>
    </source>
</evidence>
<accession>A0A2S5KNM0</accession>
<dbReference type="SUPFAM" id="SSF63380">
    <property type="entry name" value="Riboflavin synthase domain-like"/>
    <property type="match status" value="1"/>
</dbReference>
<dbReference type="GO" id="GO:0016491">
    <property type="term" value="F:oxidoreductase activity"/>
    <property type="evidence" value="ECO:0007669"/>
    <property type="project" value="UniProtKB-KW"/>
</dbReference>
<dbReference type="InterPro" id="IPR012675">
    <property type="entry name" value="Beta-grasp_dom_sf"/>
</dbReference>
<dbReference type="PRINTS" id="PR00410">
    <property type="entry name" value="PHEHYDRXLASE"/>
</dbReference>
<evidence type="ECO:0000313" key="12">
    <source>
        <dbReference type="Proteomes" id="UP000238196"/>
    </source>
</evidence>
<organism evidence="11 12">
    <name type="scientific">Proteobacteria bacterium 228</name>
    <dbReference type="NCBI Taxonomy" id="2083153"/>
    <lineage>
        <taxon>Bacteria</taxon>
        <taxon>Pseudomonadati</taxon>
        <taxon>Pseudomonadota</taxon>
    </lineage>
</organism>
<evidence type="ECO:0000256" key="4">
    <source>
        <dbReference type="ARBA" id="ARBA00022723"/>
    </source>
</evidence>
<keyword evidence="5" id="KW-0274">FAD</keyword>
<dbReference type="GO" id="GO:0010124">
    <property type="term" value="P:phenylacetate catabolic process"/>
    <property type="evidence" value="ECO:0007669"/>
    <property type="project" value="InterPro"/>
</dbReference>
<dbReference type="PROSITE" id="PS51384">
    <property type="entry name" value="FAD_FR"/>
    <property type="match status" value="1"/>
</dbReference>
<dbReference type="GO" id="GO:0046872">
    <property type="term" value="F:metal ion binding"/>
    <property type="evidence" value="ECO:0007669"/>
    <property type="project" value="UniProtKB-KW"/>
</dbReference>
<evidence type="ECO:0000256" key="3">
    <source>
        <dbReference type="ARBA" id="ARBA00022714"/>
    </source>
</evidence>
<sequence length="364" mass="40528">MSRFYSLDVADVRQETRDAVSVAFAIPAELQDTFRFSQGQHLVLRTRINDEEVRRSYSICSGVHDGELRIAVKRVAGGLFSNWLNDQAQALLHSAQPLQLEAMPPAGHFSTELDAERVGHYLGVAAGSGITPILSIIKTTLDTEPQSTFTLFYANRSTSSTIFREQLADLKNRYMGRLNLVFLMTREQQDIDLYNGRLDHDKCKALFDRWLDVPHLTAAFLCGPQQMIELVSEALQQHDLDKARIHYELFGTGLPATARRQRDSGEAIAAELCDVTVIADGRQINFGLARDTRSILDAGNEHGADLPYSCKAGVCSTCRAKVVEGEVEMDVNFALEDYEVKAGYVLSCQCFPVSKKVVLDFDTL</sequence>
<evidence type="ECO:0000259" key="9">
    <source>
        <dbReference type="PROSITE" id="PS51085"/>
    </source>
</evidence>
<evidence type="ECO:0000256" key="5">
    <source>
        <dbReference type="ARBA" id="ARBA00022827"/>
    </source>
</evidence>
<dbReference type="SUPFAM" id="SSF52343">
    <property type="entry name" value="Ferredoxin reductase-like, C-terminal NADP-linked domain"/>
    <property type="match status" value="1"/>
</dbReference>
<dbReference type="Gene3D" id="3.40.50.80">
    <property type="entry name" value="Nucleotide-binding domain of ferredoxin-NADP reductase (FNR) module"/>
    <property type="match status" value="1"/>
</dbReference>
<dbReference type="Gene3D" id="2.40.30.10">
    <property type="entry name" value="Translation factors"/>
    <property type="match status" value="1"/>
</dbReference>
<dbReference type="Proteomes" id="UP000238196">
    <property type="component" value="Unassembled WGS sequence"/>
</dbReference>
<evidence type="ECO:0000259" key="10">
    <source>
        <dbReference type="PROSITE" id="PS51384"/>
    </source>
</evidence>
<dbReference type="NCBIfam" id="TIGR02160">
    <property type="entry name" value="PA_CoA_Oxy5"/>
    <property type="match status" value="1"/>
</dbReference>
<keyword evidence="7" id="KW-0408">Iron</keyword>
<keyword evidence="3" id="KW-0001">2Fe-2S</keyword>
<evidence type="ECO:0000256" key="2">
    <source>
        <dbReference type="ARBA" id="ARBA00022630"/>
    </source>
</evidence>
<dbReference type="GO" id="GO:0051537">
    <property type="term" value="F:2 iron, 2 sulfur cluster binding"/>
    <property type="evidence" value="ECO:0007669"/>
    <property type="project" value="UniProtKB-KW"/>
</dbReference>
<evidence type="ECO:0000256" key="6">
    <source>
        <dbReference type="ARBA" id="ARBA00023002"/>
    </source>
</evidence>
<comment type="cofactor">
    <cofactor evidence="1">
        <name>FAD</name>
        <dbReference type="ChEBI" id="CHEBI:57692"/>
    </cofactor>
</comment>
<dbReference type="InterPro" id="IPR001433">
    <property type="entry name" value="OxRdtase_FAD/NAD-bd"/>
</dbReference>
<reference evidence="11 12" key="1">
    <citation type="submission" date="2018-02" db="EMBL/GenBank/DDBJ databases">
        <title>novel marine gammaproteobacteria from coastal saline agro ecosystem.</title>
        <authorList>
            <person name="Krishnan R."/>
            <person name="Ramesh Kumar N."/>
        </authorList>
    </citation>
    <scope>NUCLEOTIDE SEQUENCE [LARGE SCALE GENOMIC DNA]</scope>
    <source>
        <strain evidence="11 12">228</strain>
    </source>
</reference>
<feature type="domain" description="2Fe-2S ferredoxin-type" evidence="9">
    <location>
        <begin position="273"/>
        <end position="364"/>
    </location>
</feature>
<dbReference type="Pfam" id="PF00970">
    <property type="entry name" value="FAD_binding_6"/>
    <property type="match status" value="1"/>
</dbReference>
<name>A0A2S5KNM0_9PROT</name>
<comment type="caution">
    <text evidence="11">The sequence shown here is derived from an EMBL/GenBank/DDBJ whole genome shotgun (WGS) entry which is preliminary data.</text>
</comment>
<feature type="domain" description="FAD-binding FR-type" evidence="10">
    <location>
        <begin position="2"/>
        <end position="112"/>
    </location>
</feature>
<dbReference type="InterPro" id="IPR008333">
    <property type="entry name" value="Cbr1-like_FAD-bd_dom"/>
</dbReference>
<proteinExistence type="predicted"/>
<dbReference type="InterPro" id="IPR036010">
    <property type="entry name" value="2Fe-2S_ferredoxin-like_sf"/>
</dbReference>
<dbReference type="PANTHER" id="PTHR47354">
    <property type="entry name" value="NADH OXIDOREDUCTASE HCR"/>
    <property type="match status" value="1"/>
</dbReference>
<dbReference type="InterPro" id="IPR011884">
    <property type="entry name" value="PaaE"/>
</dbReference>
<dbReference type="Gene3D" id="3.10.20.30">
    <property type="match status" value="1"/>
</dbReference>
<dbReference type="PROSITE" id="PS00197">
    <property type="entry name" value="2FE2S_FER_1"/>
    <property type="match status" value="1"/>
</dbReference>
<dbReference type="Pfam" id="PF00175">
    <property type="entry name" value="NAD_binding_1"/>
    <property type="match status" value="1"/>
</dbReference>
<dbReference type="InterPro" id="IPR006058">
    <property type="entry name" value="2Fe2S_fd_BS"/>
</dbReference>
<dbReference type="AlphaFoldDB" id="A0A2S5KNM0"/>
<dbReference type="GO" id="GO:0050660">
    <property type="term" value="F:flavin adenine dinucleotide binding"/>
    <property type="evidence" value="ECO:0007669"/>
    <property type="project" value="TreeGrafter"/>
</dbReference>
<evidence type="ECO:0000256" key="7">
    <source>
        <dbReference type="ARBA" id="ARBA00023004"/>
    </source>
</evidence>
<keyword evidence="2" id="KW-0285">Flavoprotein</keyword>